<sequence length="339" mass="36076">MKCKHILLSLIFMWVMPSLAADSVSVAVKSVALKQQTLTDMVSGYGVVSSDTRNLQSVSLPRAGQVQAVYVSAGQRVAKGSPLVAFSTGIDAALAYRQAETALHFAEEEQARLKQLRSQQLATQSQLGIADKAVADALAALNAQKNIGAGKALEQVVAPFDGMAAAVAVMPGDRLTAGVVVVQLAKSGSQRVILGIEPEDVIKVRVGMPVQVESVFDNSHSFTGRVGQVFGMINPQTQLVDVLVELSNGGPITGARVRASIQLRQKTAWVVPRSAVLRDAQGAYVFQVHQGRAKRINVQTGIEQADLVAVTGEFLINAHVVSLGNYELQDGMAVRENLR</sequence>
<dbReference type="Gene3D" id="2.40.50.100">
    <property type="match status" value="1"/>
</dbReference>
<dbReference type="Pfam" id="PF25989">
    <property type="entry name" value="YknX_C"/>
    <property type="match status" value="1"/>
</dbReference>
<feature type="domain" description="YknX-like C-terminal permuted SH3-like" evidence="2">
    <location>
        <begin position="270"/>
        <end position="335"/>
    </location>
</feature>
<dbReference type="InterPro" id="IPR058637">
    <property type="entry name" value="YknX-like_C"/>
</dbReference>
<dbReference type="Gene3D" id="2.40.420.20">
    <property type="match status" value="1"/>
</dbReference>
<dbReference type="SUPFAM" id="SSF111369">
    <property type="entry name" value="HlyD-like secretion proteins"/>
    <property type="match status" value="1"/>
</dbReference>
<feature type="coiled-coil region" evidence="1">
    <location>
        <begin position="96"/>
        <end position="126"/>
    </location>
</feature>
<gene>
    <name evidence="3" type="primary">yknX_1</name>
    <name evidence="3" type="ORF">GALL_61580</name>
</gene>
<dbReference type="NCBIfam" id="TIGR01730">
    <property type="entry name" value="RND_mfp"/>
    <property type="match status" value="1"/>
</dbReference>
<protein>
    <submittedName>
        <fullName evidence="3">Putative efflux system component YknX</fullName>
    </submittedName>
</protein>
<dbReference type="GO" id="GO:0015562">
    <property type="term" value="F:efflux transmembrane transporter activity"/>
    <property type="evidence" value="ECO:0007669"/>
    <property type="project" value="TreeGrafter"/>
</dbReference>
<evidence type="ECO:0000259" key="2">
    <source>
        <dbReference type="Pfam" id="PF25989"/>
    </source>
</evidence>
<comment type="caution">
    <text evidence="3">The sequence shown here is derived from an EMBL/GenBank/DDBJ whole genome shotgun (WGS) entry which is preliminary data.</text>
</comment>
<reference evidence="3" key="1">
    <citation type="submission" date="2016-10" db="EMBL/GenBank/DDBJ databases">
        <title>Sequence of Gallionella enrichment culture.</title>
        <authorList>
            <person name="Poehlein A."/>
            <person name="Muehling M."/>
            <person name="Daniel R."/>
        </authorList>
    </citation>
    <scope>NUCLEOTIDE SEQUENCE</scope>
</reference>
<accession>A0A1J5SWX1</accession>
<dbReference type="EMBL" id="MLJW01000017">
    <property type="protein sequence ID" value="OIR12459.1"/>
    <property type="molecule type" value="Genomic_DNA"/>
</dbReference>
<proteinExistence type="predicted"/>
<name>A0A1J5SWX1_9ZZZZ</name>
<dbReference type="PANTHER" id="PTHR30469:SF38">
    <property type="entry name" value="HLYD FAMILY SECRETION PROTEIN"/>
    <property type="match status" value="1"/>
</dbReference>
<dbReference type="GO" id="GO:1990281">
    <property type="term" value="C:efflux pump complex"/>
    <property type="evidence" value="ECO:0007669"/>
    <property type="project" value="TreeGrafter"/>
</dbReference>
<organism evidence="3">
    <name type="scientific">mine drainage metagenome</name>
    <dbReference type="NCBI Taxonomy" id="410659"/>
    <lineage>
        <taxon>unclassified sequences</taxon>
        <taxon>metagenomes</taxon>
        <taxon>ecological metagenomes</taxon>
    </lineage>
</organism>
<dbReference type="AlphaFoldDB" id="A0A1J5SWX1"/>
<dbReference type="Gene3D" id="1.10.287.470">
    <property type="entry name" value="Helix hairpin bin"/>
    <property type="match status" value="1"/>
</dbReference>
<dbReference type="InterPro" id="IPR006143">
    <property type="entry name" value="RND_pump_MFP"/>
</dbReference>
<dbReference type="PANTHER" id="PTHR30469">
    <property type="entry name" value="MULTIDRUG RESISTANCE PROTEIN MDTA"/>
    <property type="match status" value="1"/>
</dbReference>
<evidence type="ECO:0000256" key="1">
    <source>
        <dbReference type="SAM" id="Coils"/>
    </source>
</evidence>
<dbReference type="Gene3D" id="2.40.30.170">
    <property type="match status" value="1"/>
</dbReference>
<evidence type="ECO:0000313" key="3">
    <source>
        <dbReference type="EMBL" id="OIR12459.1"/>
    </source>
</evidence>
<keyword evidence="1" id="KW-0175">Coiled coil</keyword>